<accession>A0A6B9GDE4</accession>
<dbReference type="RefSeq" id="WP_208718133.1">
    <property type="nucleotide sequence ID" value="NZ_CP024770.1"/>
</dbReference>
<name>A0A6B9GDE4_PANCY</name>
<evidence type="ECO:0000313" key="2">
    <source>
        <dbReference type="Proteomes" id="UP000502005"/>
    </source>
</evidence>
<dbReference type="AlphaFoldDB" id="A0A6B9GDE4"/>
<geneLocation type="plasmid" evidence="2">
    <name>pne1b</name>
</geneLocation>
<reference evidence="1 2" key="1">
    <citation type="submission" date="2017-11" db="EMBL/GenBank/DDBJ databases">
        <title>Genome sequence of Pantoea cypripedii NE1.</title>
        <authorList>
            <person name="Nascimento F.X."/>
        </authorList>
    </citation>
    <scope>NUCLEOTIDE SEQUENCE [LARGE SCALE GENOMIC DNA]</scope>
    <source>
        <strain evidence="1 2">NE1</strain>
        <plasmid evidence="2">pne1b</plasmid>
    </source>
</reference>
<organism evidence="1 2">
    <name type="scientific">Pantoea cypripedii</name>
    <name type="common">Pectobacterium cypripedii</name>
    <name type="synonym">Erwinia cypripedii</name>
    <dbReference type="NCBI Taxonomy" id="55209"/>
    <lineage>
        <taxon>Bacteria</taxon>
        <taxon>Pseudomonadati</taxon>
        <taxon>Pseudomonadota</taxon>
        <taxon>Gammaproteobacteria</taxon>
        <taxon>Enterobacterales</taxon>
        <taxon>Erwiniaceae</taxon>
        <taxon>Pantoea</taxon>
    </lineage>
</organism>
<dbReference type="Proteomes" id="UP000502005">
    <property type="component" value="Plasmid pNE1B"/>
</dbReference>
<keyword evidence="1" id="KW-0614">Plasmid</keyword>
<evidence type="ECO:0000313" key="1">
    <source>
        <dbReference type="EMBL" id="QGY32237.1"/>
    </source>
</evidence>
<sequence length="380" mass="42113">MTLISTIPSIPSQPSIAHTSCSYQDSIDIITVDNSSDVISSSGSDNESSLRNTPWTTAKFVSFIRNILPNHIILQIGPQLHNALTGWDLKFTMTAVGSLYNLMLFPFHAETGSVIETGSNKVKAYMLAVNQIGADFNWQKSELNYVSQQLARVEIDIPFGKTGIQNTLGLELGITDTCKGINDFRQHGVPDFTKICGEFSALILADFSENKNLINIFIGIVVVGESLARFFEPHAGRERTLWFGLSLGIDYNGNILQSLPTSADLEHGSVNLQGNCYIRNGQAMTYDFRTKEFSYPAGFIEVVKLVYKGCKKLLSSDFLNTRSKIVNQAREGKLTAQQEENSLKALNKLARDLEVCVITPENNNNFTEKNNHNIDEISVL</sequence>
<dbReference type="EMBL" id="CP024770">
    <property type="protein sequence ID" value="QGY32237.1"/>
    <property type="molecule type" value="Genomic_DNA"/>
</dbReference>
<gene>
    <name evidence="1" type="ORF">CUN67_24925</name>
</gene>
<proteinExistence type="predicted"/>
<protein>
    <submittedName>
        <fullName evidence="1">Uncharacterized protein</fullName>
    </submittedName>
</protein>